<dbReference type="EMBL" id="ML977667">
    <property type="protein sequence ID" value="KAF1994195.1"/>
    <property type="molecule type" value="Genomic_DNA"/>
</dbReference>
<keyword evidence="3" id="KW-1185">Reference proteome</keyword>
<sequence>MFSFQLKGLLALLPLAVYGVTIAPLPRSCSSYPGYNNATGIAGPWAVVADSTGSDFDGKRAGAETFTNNGMDRFGFITIPRRPIASTPNVTFRCTGDKVQAVLSNSPRTWLNIEIAASENWQSSLSYNLQPSYPVEPFVHYVDGVQQPGIFLGARNSSTWNFKFNWGGNAGEYYLLRLSSPAATKARRQDFPVLDDRDWTGFLKIAT</sequence>
<dbReference type="AlphaFoldDB" id="A0A6A5W4Z4"/>
<keyword evidence="1" id="KW-0732">Signal</keyword>
<accession>A0A6A5W4Z4</accession>
<gene>
    <name evidence="2" type="ORF">P154DRAFT_582025</name>
</gene>
<dbReference type="OrthoDB" id="3545468at2759"/>
<name>A0A6A5W4Z4_9PLEO</name>
<organism evidence="2 3">
    <name type="scientific">Amniculicola lignicola CBS 123094</name>
    <dbReference type="NCBI Taxonomy" id="1392246"/>
    <lineage>
        <taxon>Eukaryota</taxon>
        <taxon>Fungi</taxon>
        <taxon>Dikarya</taxon>
        <taxon>Ascomycota</taxon>
        <taxon>Pezizomycotina</taxon>
        <taxon>Dothideomycetes</taxon>
        <taxon>Pleosporomycetidae</taxon>
        <taxon>Pleosporales</taxon>
        <taxon>Amniculicolaceae</taxon>
        <taxon>Amniculicola</taxon>
    </lineage>
</organism>
<evidence type="ECO:0000313" key="2">
    <source>
        <dbReference type="EMBL" id="KAF1994195.1"/>
    </source>
</evidence>
<dbReference type="Proteomes" id="UP000799779">
    <property type="component" value="Unassembled WGS sequence"/>
</dbReference>
<proteinExistence type="predicted"/>
<feature type="chain" id="PRO_5025378102" evidence="1">
    <location>
        <begin position="20"/>
        <end position="207"/>
    </location>
</feature>
<evidence type="ECO:0000313" key="3">
    <source>
        <dbReference type="Proteomes" id="UP000799779"/>
    </source>
</evidence>
<protein>
    <submittedName>
        <fullName evidence="2">Uncharacterized protein</fullName>
    </submittedName>
</protein>
<evidence type="ECO:0000256" key="1">
    <source>
        <dbReference type="SAM" id="SignalP"/>
    </source>
</evidence>
<reference evidence="2" key="1">
    <citation type="journal article" date="2020" name="Stud. Mycol.">
        <title>101 Dothideomycetes genomes: a test case for predicting lifestyles and emergence of pathogens.</title>
        <authorList>
            <person name="Haridas S."/>
            <person name="Albert R."/>
            <person name="Binder M."/>
            <person name="Bloem J."/>
            <person name="Labutti K."/>
            <person name="Salamov A."/>
            <person name="Andreopoulos B."/>
            <person name="Baker S."/>
            <person name="Barry K."/>
            <person name="Bills G."/>
            <person name="Bluhm B."/>
            <person name="Cannon C."/>
            <person name="Castanera R."/>
            <person name="Culley D."/>
            <person name="Daum C."/>
            <person name="Ezra D."/>
            <person name="Gonzalez J."/>
            <person name="Henrissat B."/>
            <person name="Kuo A."/>
            <person name="Liang C."/>
            <person name="Lipzen A."/>
            <person name="Lutzoni F."/>
            <person name="Magnuson J."/>
            <person name="Mondo S."/>
            <person name="Nolan M."/>
            <person name="Ohm R."/>
            <person name="Pangilinan J."/>
            <person name="Park H.-J."/>
            <person name="Ramirez L."/>
            <person name="Alfaro M."/>
            <person name="Sun H."/>
            <person name="Tritt A."/>
            <person name="Yoshinaga Y."/>
            <person name="Zwiers L.-H."/>
            <person name="Turgeon B."/>
            <person name="Goodwin S."/>
            <person name="Spatafora J."/>
            <person name="Crous P."/>
            <person name="Grigoriev I."/>
        </authorList>
    </citation>
    <scope>NUCLEOTIDE SEQUENCE</scope>
    <source>
        <strain evidence="2">CBS 123094</strain>
    </source>
</reference>
<feature type="signal peptide" evidence="1">
    <location>
        <begin position="1"/>
        <end position="19"/>
    </location>
</feature>